<dbReference type="InterPro" id="IPR046347">
    <property type="entry name" value="bZIP_sf"/>
</dbReference>
<feature type="region of interest" description="Disordered" evidence="2">
    <location>
        <begin position="15"/>
        <end position="77"/>
    </location>
</feature>
<organism evidence="4 5">
    <name type="scientific">Euplotes crassus</name>
    <dbReference type="NCBI Taxonomy" id="5936"/>
    <lineage>
        <taxon>Eukaryota</taxon>
        <taxon>Sar</taxon>
        <taxon>Alveolata</taxon>
        <taxon>Ciliophora</taxon>
        <taxon>Intramacronucleata</taxon>
        <taxon>Spirotrichea</taxon>
        <taxon>Hypotrichia</taxon>
        <taxon>Euplotida</taxon>
        <taxon>Euplotidae</taxon>
        <taxon>Moneuplotes</taxon>
    </lineage>
</organism>
<evidence type="ECO:0000313" key="5">
    <source>
        <dbReference type="Proteomes" id="UP001295684"/>
    </source>
</evidence>
<dbReference type="Gene3D" id="1.20.5.170">
    <property type="match status" value="1"/>
</dbReference>
<dbReference type="GO" id="GO:0003700">
    <property type="term" value="F:DNA-binding transcription factor activity"/>
    <property type="evidence" value="ECO:0007669"/>
    <property type="project" value="InterPro"/>
</dbReference>
<dbReference type="SUPFAM" id="SSF57959">
    <property type="entry name" value="Leucine zipper domain"/>
    <property type="match status" value="1"/>
</dbReference>
<proteinExistence type="predicted"/>
<keyword evidence="1" id="KW-0175">Coiled coil</keyword>
<feature type="compositionally biased region" description="Basic residues" evidence="2">
    <location>
        <begin position="67"/>
        <end position="77"/>
    </location>
</feature>
<feature type="compositionally biased region" description="Basic and acidic residues" evidence="2">
    <location>
        <begin position="40"/>
        <end position="66"/>
    </location>
</feature>
<dbReference type="Pfam" id="PF07716">
    <property type="entry name" value="bZIP_2"/>
    <property type="match status" value="1"/>
</dbReference>
<name>A0AAD1XJP7_EUPCR</name>
<evidence type="ECO:0000256" key="1">
    <source>
        <dbReference type="SAM" id="Coils"/>
    </source>
</evidence>
<reference evidence="4" key="1">
    <citation type="submission" date="2023-07" db="EMBL/GenBank/DDBJ databases">
        <authorList>
            <consortium name="AG Swart"/>
            <person name="Singh M."/>
            <person name="Singh A."/>
            <person name="Seah K."/>
            <person name="Emmerich C."/>
        </authorList>
    </citation>
    <scope>NUCLEOTIDE SEQUENCE</scope>
    <source>
        <strain evidence="4">DP1</strain>
    </source>
</reference>
<dbReference type="AlphaFoldDB" id="A0AAD1XJP7"/>
<evidence type="ECO:0000313" key="4">
    <source>
        <dbReference type="EMBL" id="CAI2373965.1"/>
    </source>
</evidence>
<dbReference type="Proteomes" id="UP001295684">
    <property type="component" value="Unassembled WGS sequence"/>
</dbReference>
<evidence type="ECO:0000256" key="2">
    <source>
        <dbReference type="SAM" id="MobiDB-lite"/>
    </source>
</evidence>
<evidence type="ECO:0000259" key="3">
    <source>
        <dbReference type="PROSITE" id="PS50217"/>
    </source>
</evidence>
<dbReference type="PROSITE" id="PS50217">
    <property type="entry name" value="BZIP"/>
    <property type="match status" value="1"/>
</dbReference>
<keyword evidence="5" id="KW-1185">Reference proteome</keyword>
<feature type="coiled-coil region" evidence="1">
    <location>
        <begin position="77"/>
        <end position="111"/>
    </location>
</feature>
<protein>
    <recommendedName>
        <fullName evidence="3">BZIP domain-containing protein</fullName>
    </recommendedName>
</protein>
<dbReference type="EMBL" id="CAMPGE010015334">
    <property type="protein sequence ID" value="CAI2373965.1"/>
    <property type="molecule type" value="Genomic_DNA"/>
</dbReference>
<dbReference type="CDD" id="cd14686">
    <property type="entry name" value="bZIP"/>
    <property type="match status" value="1"/>
</dbReference>
<dbReference type="InterPro" id="IPR004827">
    <property type="entry name" value="bZIP"/>
</dbReference>
<accession>A0AAD1XJP7</accession>
<comment type="caution">
    <text evidence="4">The sequence shown here is derived from an EMBL/GenBank/DDBJ whole genome shotgun (WGS) entry which is preliminary data.</text>
</comment>
<gene>
    <name evidence="4" type="ORF">ECRASSUSDP1_LOCUS15314</name>
</gene>
<feature type="domain" description="BZIP" evidence="3">
    <location>
        <begin position="59"/>
        <end position="111"/>
    </location>
</feature>
<sequence length="365" mass="43377">MDIFNDPSTSFFGLNSFEPLSRMLGPDPPQNRVIPPQQETELKKESVSSETDQHKSKVDTSIEERRRRGKIRSKRSRDKKKLYLQGLEEKIKELQKENFRLQNLVANYRSEKLEYYGEEIKTFEKDSRKQKLETFKNFIDPETLEFKKITKETLGDIFAKNCKFQMDRHKNFMDGIFKILVNHICPFDKFFKKCPSKEYTTDFETIKELSKLEDKECDDFAKQNNIDPLDVIISRLKPSRRQFLCMKNVFFKKKLQIAEKYREGINLLFQAKDIFQEASVEVCVTTHFMFNSKVFSDEEFLKKRSLRDLFSAPNSFEDFWKVQTQPVEYANHVFTDPILGKRARKVLPEDKKIDGFCYNQFKLPE</sequence>